<feature type="active site" description="Nucleophile" evidence="13">
    <location>
        <position position="184"/>
    </location>
</feature>
<keyword evidence="18" id="KW-1185">Reference proteome</keyword>
<dbReference type="InterPro" id="IPR050979">
    <property type="entry name" value="LD-transpeptidase"/>
</dbReference>
<dbReference type="UniPathway" id="UPA00219"/>
<dbReference type="AlphaFoldDB" id="A0A5C5RPX9"/>
<name>A0A5C5RPX9_9ACTN</name>
<evidence type="ECO:0000256" key="8">
    <source>
        <dbReference type="ARBA" id="ARBA00023139"/>
    </source>
</evidence>
<keyword evidence="6 13" id="KW-0573">Peptidoglycan synthesis</keyword>
<dbReference type="SUPFAM" id="SSF141523">
    <property type="entry name" value="L,D-transpeptidase catalytic domain-like"/>
    <property type="match status" value="1"/>
</dbReference>
<keyword evidence="5 13" id="KW-0133">Cell shape</keyword>
<dbReference type="RefSeq" id="WP_146432026.1">
    <property type="nucleotide sequence ID" value="NZ_VIGV01000002.1"/>
</dbReference>
<protein>
    <submittedName>
        <fullName evidence="17">L,D-transpeptidase</fullName>
    </submittedName>
</protein>
<feature type="compositionally biased region" description="Low complexity" evidence="14">
    <location>
        <begin position="56"/>
        <end position="72"/>
    </location>
</feature>
<feature type="signal peptide" evidence="15">
    <location>
        <begin position="1"/>
        <end position="34"/>
    </location>
</feature>
<evidence type="ECO:0000313" key="17">
    <source>
        <dbReference type="EMBL" id="TWS24704.1"/>
    </source>
</evidence>
<dbReference type="GO" id="GO:0016746">
    <property type="term" value="F:acyltransferase activity"/>
    <property type="evidence" value="ECO:0007669"/>
    <property type="project" value="UniProtKB-KW"/>
</dbReference>
<comment type="caution">
    <text evidence="17">The sequence shown here is derived from an EMBL/GenBank/DDBJ whole genome shotgun (WGS) entry which is preliminary data.</text>
</comment>
<evidence type="ECO:0000256" key="7">
    <source>
        <dbReference type="ARBA" id="ARBA00023136"/>
    </source>
</evidence>
<evidence type="ECO:0000256" key="12">
    <source>
        <dbReference type="ARBA" id="ARBA00060592"/>
    </source>
</evidence>
<evidence type="ECO:0000256" key="1">
    <source>
        <dbReference type="ARBA" id="ARBA00004752"/>
    </source>
</evidence>
<proteinExistence type="predicted"/>
<dbReference type="PROSITE" id="PS52029">
    <property type="entry name" value="LD_TPASE"/>
    <property type="match status" value="1"/>
</dbReference>
<dbReference type="Gene3D" id="2.40.440.10">
    <property type="entry name" value="L,D-transpeptidase catalytic domain-like"/>
    <property type="match status" value="1"/>
</dbReference>
<dbReference type="PANTHER" id="PTHR30582">
    <property type="entry name" value="L,D-TRANSPEPTIDASE"/>
    <property type="match status" value="1"/>
</dbReference>
<evidence type="ECO:0000259" key="16">
    <source>
        <dbReference type="PROSITE" id="PS52029"/>
    </source>
</evidence>
<comment type="pathway">
    <text evidence="1 13">Cell wall biogenesis; peptidoglycan biosynthesis.</text>
</comment>
<evidence type="ECO:0000313" key="18">
    <source>
        <dbReference type="Proteomes" id="UP000319792"/>
    </source>
</evidence>
<evidence type="ECO:0000256" key="4">
    <source>
        <dbReference type="ARBA" id="ARBA00022729"/>
    </source>
</evidence>
<keyword evidence="2" id="KW-1003">Cell membrane</keyword>
<evidence type="ECO:0000256" key="10">
    <source>
        <dbReference type="ARBA" id="ARBA00023315"/>
    </source>
</evidence>
<dbReference type="GO" id="GO:0005576">
    <property type="term" value="C:extracellular region"/>
    <property type="evidence" value="ECO:0007669"/>
    <property type="project" value="TreeGrafter"/>
</dbReference>
<dbReference type="PROSITE" id="PS51318">
    <property type="entry name" value="TAT"/>
    <property type="match status" value="1"/>
</dbReference>
<feature type="active site" description="Proton donor/acceptor" evidence="13">
    <location>
        <position position="166"/>
    </location>
</feature>
<evidence type="ECO:0000256" key="9">
    <source>
        <dbReference type="ARBA" id="ARBA00023288"/>
    </source>
</evidence>
<dbReference type="GO" id="GO:0071972">
    <property type="term" value="F:peptidoglycan L,D-transpeptidase activity"/>
    <property type="evidence" value="ECO:0007669"/>
    <property type="project" value="TreeGrafter"/>
</dbReference>
<dbReference type="GO" id="GO:0071555">
    <property type="term" value="P:cell wall organization"/>
    <property type="evidence" value="ECO:0007669"/>
    <property type="project" value="UniProtKB-UniRule"/>
</dbReference>
<keyword evidence="10" id="KW-0012">Acyltransferase</keyword>
<dbReference type="GO" id="GO:0018104">
    <property type="term" value="P:peptidoglycan-protein cross-linking"/>
    <property type="evidence" value="ECO:0007669"/>
    <property type="project" value="TreeGrafter"/>
</dbReference>
<evidence type="ECO:0000256" key="11">
    <source>
        <dbReference type="ARBA" id="ARBA00023316"/>
    </source>
</evidence>
<feature type="chain" id="PRO_5023148911" evidence="15">
    <location>
        <begin position="35"/>
        <end position="219"/>
    </location>
</feature>
<feature type="domain" description="L,D-TPase catalytic" evidence="16">
    <location>
        <begin position="83"/>
        <end position="208"/>
    </location>
</feature>
<keyword evidence="4 15" id="KW-0732">Signal</keyword>
<keyword evidence="11 13" id="KW-0961">Cell wall biogenesis/degradation</keyword>
<gene>
    <name evidence="17" type="ORF">FK268_05485</name>
</gene>
<dbReference type="CDD" id="cd16913">
    <property type="entry name" value="YkuD_like"/>
    <property type="match status" value="1"/>
</dbReference>
<dbReference type="Pfam" id="PF03734">
    <property type="entry name" value="YkuD"/>
    <property type="match status" value="1"/>
</dbReference>
<evidence type="ECO:0000256" key="15">
    <source>
        <dbReference type="SAM" id="SignalP"/>
    </source>
</evidence>
<accession>A0A5C5RPX9</accession>
<evidence type="ECO:0000256" key="2">
    <source>
        <dbReference type="ARBA" id="ARBA00022475"/>
    </source>
</evidence>
<evidence type="ECO:0000256" key="5">
    <source>
        <dbReference type="ARBA" id="ARBA00022960"/>
    </source>
</evidence>
<organism evidence="17 18">
    <name type="scientific">Tsukamurella sputi</name>
    <dbReference type="NCBI Taxonomy" id="2591848"/>
    <lineage>
        <taxon>Bacteria</taxon>
        <taxon>Bacillati</taxon>
        <taxon>Actinomycetota</taxon>
        <taxon>Actinomycetes</taxon>
        <taxon>Mycobacteriales</taxon>
        <taxon>Tsukamurellaceae</taxon>
        <taxon>Tsukamurella</taxon>
    </lineage>
</organism>
<evidence type="ECO:0000256" key="3">
    <source>
        <dbReference type="ARBA" id="ARBA00022679"/>
    </source>
</evidence>
<dbReference type="PANTHER" id="PTHR30582:SF2">
    <property type="entry name" value="L,D-TRANSPEPTIDASE YCIB-RELATED"/>
    <property type="match status" value="1"/>
</dbReference>
<keyword evidence="8" id="KW-0564">Palmitate</keyword>
<dbReference type="FunFam" id="2.40.440.10:FF:000005">
    <property type="entry name" value="L,D-transpeptidase 2"/>
    <property type="match status" value="1"/>
</dbReference>
<keyword evidence="9" id="KW-0449">Lipoprotein</keyword>
<evidence type="ECO:0000256" key="6">
    <source>
        <dbReference type="ARBA" id="ARBA00022984"/>
    </source>
</evidence>
<sequence>MTDRNLGPTGVSRRGFARLGAGAAAAIVAATASAAVAGAAPTTPARPTTPRPSGPATPSGTTEAAATPTTTSPEPPVATKTGWVALADDNTKQITVWHNGEVVKTMPTSMGTDKHPTPNGTYYTMEKKRDMYMDSSTYGVPVDSPEGYRTYVEYATRMSWSGIFVHAAPWSVNQQGVSNASHGCLNVSTANGKYFYDNFPIGSPIVVRNTVGGTYVPGS</sequence>
<feature type="compositionally biased region" description="Low complexity" evidence="14">
    <location>
        <begin position="34"/>
        <end position="46"/>
    </location>
</feature>
<feature type="region of interest" description="Disordered" evidence="14">
    <location>
        <begin position="34"/>
        <end position="78"/>
    </location>
</feature>
<dbReference type="InterPro" id="IPR038063">
    <property type="entry name" value="Transpep_catalytic_dom"/>
</dbReference>
<dbReference type="InterPro" id="IPR005490">
    <property type="entry name" value="LD_TPept_cat_dom"/>
</dbReference>
<evidence type="ECO:0000256" key="13">
    <source>
        <dbReference type="PROSITE-ProRule" id="PRU01373"/>
    </source>
</evidence>
<evidence type="ECO:0000256" key="14">
    <source>
        <dbReference type="SAM" id="MobiDB-lite"/>
    </source>
</evidence>
<keyword evidence="7" id="KW-0472">Membrane</keyword>
<dbReference type="EMBL" id="VIGV01000002">
    <property type="protein sequence ID" value="TWS24704.1"/>
    <property type="molecule type" value="Genomic_DNA"/>
</dbReference>
<dbReference type="GO" id="GO:0008360">
    <property type="term" value="P:regulation of cell shape"/>
    <property type="evidence" value="ECO:0007669"/>
    <property type="project" value="UniProtKB-UniRule"/>
</dbReference>
<reference evidence="17 18" key="1">
    <citation type="submission" date="2019-08" db="EMBL/GenBank/DDBJ databases">
        <title>Tsukamurella conjunctivitidis sp. nov., Tsukamurella assacharolytica sp. nov. and Tsukamurella sputae sp. nov. isolated from patients with conjunctivitis, bacteraemia (lymphoma) and respiratory infection (sputum) in Hong Kong.</title>
        <authorList>
            <person name="Fok K.M.N."/>
            <person name="Fong J.Y.H."/>
        </authorList>
    </citation>
    <scope>NUCLEOTIDE SEQUENCE [LARGE SCALE GENOMIC DNA]</scope>
    <source>
        <strain evidence="17 18">HKU70</strain>
    </source>
</reference>
<dbReference type="Proteomes" id="UP000319792">
    <property type="component" value="Unassembled WGS sequence"/>
</dbReference>
<comment type="pathway">
    <text evidence="12">Glycan biosynthesis.</text>
</comment>
<keyword evidence="3" id="KW-0808">Transferase</keyword>
<dbReference type="InterPro" id="IPR006311">
    <property type="entry name" value="TAT_signal"/>
</dbReference>
<dbReference type="OrthoDB" id="5242354at2"/>